<dbReference type="SUPFAM" id="SSF48452">
    <property type="entry name" value="TPR-like"/>
    <property type="match status" value="2"/>
</dbReference>
<gene>
    <name evidence="7" type="ORF">GCM10010468_57700</name>
</gene>
<dbReference type="CDD" id="cd00383">
    <property type="entry name" value="trans_reg_C"/>
    <property type="match status" value="1"/>
</dbReference>
<dbReference type="InterPro" id="IPR001867">
    <property type="entry name" value="OmpR/PhoB-type_DNA-bd"/>
</dbReference>
<dbReference type="Pfam" id="PF00486">
    <property type="entry name" value="Trans_reg_C"/>
    <property type="match status" value="1"/>
</dbReference>
<reference evidence="8" key="1">
    <citation type="journal article" date="2019" name="Int. J. Syst. Evol. Microbiol.">
        <title>The Global Catalogue of Microorganisms (GCM) 10K type strain sequencing project: providing services to taxonomists for standard genome sequencing and annotation.</title>
        <authorList>
            <consortium name="The Broad Institute Genomics Platform"/>
            <consortium name="The Broad Institute Genome Sequencing Center for Infectious Disease"/>
            <person name="Wu L."/>
            <person name="Ma J."/>
        </authorList>
    </citation>
    <scope>NUCLEOTIDE SEQUENCE [LARGE SCALE GENOMIC DNA]</scope>
    <source>
        <strain evidence="8">JCM 9377</strain>
    </source>
</reference>
<dbReference type="EMBL" id="BAAAUV010000018">
    <property type="protein sequence ID" value="GAA3228387.1"/>
    <property type="molecule type" value="Genomic_DNA"/>
</dbReference>
<dbReference type="PROSITE" id="PS51755">
    <property type="entry name" value="OMPR_PHOB"/>
    <property type="match status" value="1"/>
</dbReference>
<evidence type="ECO:0000256" key="3">
    <source>
        <dbReference type="ARBA" id="ARBA00023125"/>
    </source>
</evidence>
<dbReference type="Gene3D" id="1.10.10.10">
    <property type="entry name" value="Winged helix-like DNA-binding domain superfamily/Winged helix DNA-binding domain"/>
    <property type="match status" value="2"/>
</dbReference>
<dbReference type="CDD" id="cd15831">
    <property type="entry name" value="BTAD"/>
    <property type="match status" value="1"/>
</dbReference>
<dbReference type="SMART" id="SM01043">
    <property type="entry name" value="BTAD"/>
    <property type="match status" value="1"/>
</dbReference>
<comment type="similarity">
    <text evidence="1">Belongs to the AfsR/DnrI/RedD regulatory family.</text>
</comment>
<dbReference type="InterPro" id="IPR041664">
    <property type="entry name" value="AAA_16"/>
</dbReference>
<protein>
    <submittedName>
        <fullName evidence="7">BTAD domain-containing putative transcriptional regulator</fullName>
    </submittedName>
</protein>
<evidence type="ECO:0000313" key="8">
    <source>
        <dbReference type="Proteomes" id="UP001501237"/>
    </source>
</evidence>
<dbReference type="InterPro" id="IPR016032">
    <property type="entry name" value="Sig_transdc_resp-reg_C-effctor"/>
</dbReference>
<keyword evidence="4" id="KW-0804">Transcription</keyword>
<dbReference type="Proteomes" id="UP001501237">
    <property type="component" value="Unassembled WGS sequence"/>
</dbReference>
<sequence>MSVVVRLLGTVDVTVGGVVRPTPGLRRKAVLARLALRPGEVVSVDQLIDAVWGDRFPATAQNTLQSNVSYLRRILAVPDVITARAPGYALTNAATDLLQAERLIEESRAETGPAERLARVDRALALWRGDPLTDVVGLPWFAQEADRLDRIRREARQTAVRCRLELGLHADLVPELEELAELHPFDEDLQAQLVIALYRSGRQADALALVSRLRTRLRDELGIDLSPPLRDLEGAVLRQDPGLDLTRHIPVTAAAPAVPPLVERGAETGVIDAALDRAVQSRTGSVLVFEGHAGLGKTSVLGHAGALAPSRGFTVVTARGTELETDYPWGCADQLFRHQPQAGGPRPDDAGEYAIINALYWRVSDLASHGPVLLVVDDLHWADPASVRFLAYLAARLDTLPVVLAIGTRPVPEHLTGYVAVIAGLPHATSRRLEPLSLDGSADLLAQTVPRDLVEQCHELCGGNPFLLRELARSLAGAGTGPIEPGEIVRPTLARFVAGQLRHLPAASVEIVHRLAVSGERTGGDRLGGAAGMDPAEVLDALTPAINAGLVVSSGVPARFSFAHPLIRRAVYDALPAGLRTKLHLRAAASAGNDVTLAATHLLHVPPGIGDPVPVLDAAADLSLARGSVDAAVTFLRRVLEEDLGEHRAAAVTRLGMAEVHVDNNAAIDSLTEALALSSGAEERVRLTHVLATALWFGCRPRDAAQICRTALDRETGASPGARQSLQALIILMAYNARHASDLMELAEGYRTLTADPSAGGLGFLGCMAAHEAHRNRRETAERYALEVLGDHNLHRAISDPVGEQGASMAWYALAPCDSPRALASIDTALAHYRRAGSLRGIAPLSYYRAVALYDQGYLTDALADVHRSLEATALSGLSLGHSYLLGVRLRTLVALGRVEEATSVLAGFTRPPGLTSVMYEGDAAAVHLANGDVQRAYESVLAARDDCLTRPITNPVLGGWHVPLVRCLLLLGRPGEADATASDLLRAAEEWGAPRAIGTALRTVASLRPGEEVELLEESVHLLHSTPAKLELARSLAALGEALHRANRTEDANHALYRALELATLCGAVPLRDSVARTLRTTAGSAFVPPVVTALTPAETEISALASAGATDREIAETLHLTLSSVRASLSSVHRKRTVRPR</sequence>
<dbReference type="InterPro" id="IPR036388">
    <property type="entry name" value="WH-like_DNA-bd_sf"/>
</dbReference>
<name>A0ABP6QHI6_9ACTN</name>
<evidence type="ECO:0000256" key="1">
    <source>
        <dbReference type="ARBA" id="ARBA00005820"/>
    </source>
</evidence>
<dbReference type="SUPFAM" id="SSF46894">
    <property type="entry name" value="C-terminal effector domain of the bipartite response regulators"/>
    <property type="match status" value="2"/>
</dbReference>
<feature type="DNA-binding region" description="OmpR/PhoB-type" evidence="5">
    <location>
        <begin position="1"/>
        <end position="92"/>
    </location>
</feature>
<dbReference type="Pfam" id="PF13191">
    <property type="entry name" value="AAA_16"/>
    <property type="match status" value="1"/>
</dbReference>
<evidence type="ECO:0000313" key="7">
    <source>
        <dbReference type="EMBL" id="GAA3228387.1"/>
    </source>
</evidence>
<proteinExistence type="inferred from homology"/>
<keyword evidence="3 5" id="KW-0238">DNA-binding</keyword>
<feature type="domain" description="OmpR/PhoB-type" evidence="6">
    <location>
        <begin position="1"/>
        <end position="92"/>
    </location>
</feature>
<accession>A0ABP6QHI6</accession>
<dbReference type="SMART" id="SM00862">
    <property type="entry name" value="Trans_reg_C"/>
    <property type="match status" value="1"/>
</dbReference>
<dbReference type="SUPFAM" id="SSF52540">
    <property type="entry name" value="P-loop containing nucleoside triphosphate hydrolases"/>
    <property type="match status" value="1"/>
</dbReference>
<dbReference type="InterPro" id="IPR051677">
    <property type="entry name" value="AfsR-DnrI-RedD_regulator"/>
</dbReference>
<evidence type="ECO:0000256" key="2">
    <source>
        <dbReference type="ARBA" id="ARBA00023015"/>
    </source>
</evidence>
<dbReference type="PANTHER" id="PTHR35807:SF1">
    <property type="entry name" value="TRANSCRIPTIONAL REGULATOR REDD"/>
    <property type="match status" value="1"/>
</dbReference>
<dbReference type="Pfam" id="PF03704">
    <property type="entry name" value="BTAD"/>
    <property type="match status" value="1"/>
</dbReference>
<evidence type="ECO:0000259" key="6">
    <source>
        <dbReference type="PROSITE" id="PS51755"/>
    </source>
</evidence>
<dbReference type="RefSeq" id="WP_344834472.1">
    <property type="nucleotide sequence ID" value="NZ_BAAAUV010000018.1"/>
</dbReference>
<organism evidence="7 8">
    <name type="scientific">Actinocorallia longicatena</name>
    <dbReference type="NCBI Taxonomy" id="111803"/>
    <lineage>
        <taxon>Bacteria</taxon>
        <taxon>Bacillati</taxon>
        <taxon>Actinomycetota</taxon>
        <taxon>Actinomycetes</taxon>
        <taxon>Streptosporangiales</taxon>
        <taxon>Thermomonosporaceae</taxon>
        <taxon>Actinocorallia</taxon>
    </lineage>
</organism>
<keyword evidence="8" id="KW-1185">Reference proteome</keyword>
<dbReference type="InterPro" id="IPR005158">
    <property type="entry name" value="BTAD"/>
</dbReference>
<comment type="caution">
    <text evidence="7">The sequence shown here is derived from an EMBL/GenBank/DDBJ whole genome shotgun (WGS) entry which is preliminary data.</text>
</comment>
<dbReference type="PANTHER" id="PTHR35807">
    <property type="entry name" value="TRANSCRIPTIONAL REGULATOR REDD-RELATED"/>
    <property type="match status" value="1"/>
</dbReference>
<dbReference type="Gene3D" id="1.25.40.10">
    <property type="entry name" value="Tetratricopeptide repeat domain"/>
    <property type="match status" value="2"/>
</dbReference>
<evidence type="ECO:0000256" key="4">
    <source>
        <dbReference type="ARBA" id="ARBA00023163"/>
    </source>
</evidence>
<evidence type="ECO:0000256" key="5">
    <source>
        <dbReference type="PROSITE-ProRule" id="PRU01091"/>
    </source>
</evidence>
<dbReference type="InterPro" id="IPR027417">
    <property type="entry name" value="P-loop_NTPase"/>
</dbReference>
<keyword evidence="2" id="KW-0805">Transcription regulation</keyword>
<dbReference type="InterPro" id="IPR011990">
    <property type="entry name" value="TPR-like_helical_dom_sf"/>
</dbReference>